<protein>
    <recommendedName>
        <fullName evidence="3">histidine kinase</fullName>
        <ecNumber evidence="3">2.7.13.3</ecNumber>
    </recommendedName>
</protein>
<dbReference type="SMART" id="SM00388">
    <property type="entry name" value="HisKA"/>
    <property type="match status" value="1"/>
</dbReference>
<comment type="subcellular location">
    <subcellularLocation>
        <location evidence="2">Cell inner membrane</location>
        <topology evidence="2">Multi-pass membrane protein</topology>
    </subcellularLocation>
</comment>
<keyword evidence="11" id="KW-0067">ATP-binding</keyword>
<keyword evidence="14 15" id="KW-0472">Membrane</keyword>
<evidence type="ECO:0000256" key="11">
    <source>
        <dbReference type="ARBA" id="ARBA00022840"/>
    </source>
</evidence>
<dbReference type="InterPro" id="IPR003594">
    <property type="entry name" value="HATPase_dom"/>
</dbReference>
<dbReference type="GO" id="GO:0005886">
    <property type="term" value="C:plasma membrane"/>
    <property type="evidence" value="ECO:0007669"/>
    <property type="project" value="UniProtKB-SubCell"/>
</dbReference>
<evidence type="ECO:0000256" key="13">
    <source>
        <dbReference type="ARBA" id="ARBA00023012"/>
    </source>
</evidence>
<gene>
    <name evidence="18" type="ORF">GGR04_003287</name>
</gene>
<evidence type="ECO:0000256" key="10">
    <source>
        <dbReference type="ARBA" id="ARBA00022777"/>
    </source>
</evidence>
<dbReference type="CDD" id="cd00075">
    <property type="entry name" value="HATPase"/>
    <property type="match status" value="1"/>
</dbReference>
<dbReference type="GO" id="GO:0005524">
    <property type="term" value="F:ATP binding"/>
    <property type="evidence" value="ECO:0007669"/>
    <property type="project" value="UniProtKB-KW"/>
</dbReference>
<evidence type="ECO:0000256" key="14">
    <source>
        <dbReference type="ARBA" id="ARBA00023136"/>
    </source>
</evidence>
<name>A0A7W6ML31_9HYPH</name>
<evidence type="ECO:0000256" key="12">
    <source>
        <dbReference type="ARBA" id="ARBA00022989"/>
    </source>
</evidence>
<dbReference type="Gene3D" id="1.10.8.500">
    <property type="entry name" value="HAMP domain in histidine kinase"/>
    <property type="match status" value="1"/>
</dbReference>
<dbReference type="PROSITE" id="PS50109">
    <property type="entry name" value="HIS_KIN"/>
    <property type="match status" value="1"/>
</dbReference>
<keyword evidence="8 15" id="KW-0812">Transmembrane</keyword>
<evidence type="ECO:0000313" key="18">
    <source>
        <dbReference type="EMBL" id="MBB3999417.1"/>
    </source>
</evidence>
<dbReference type="SMART" id="SM00304">
    <property type="entry name" value="HAMP"/>
    <property type="match status" value="1"/>
</dbReference>
<feature type="domain" description="Histidine kinase" evidence="16">
    <location>
        <begin position="306"/>
        <end position="502"/>
    </location>
</feature>
<sequence>MSLAGDLTSLWGPRVRLWAGAAARWRVTHWWRKSLTIQLLASMLLAFFASQAISLVVSWDGYKSALQTAARSELHSRAAAVARLVEVAPPELKGELARVSSTEYTRFWISSGGAPQIDAWVDDAFARFRVPLHDLFDIGVENTPVGSPAASFLLAPDATVAVFREGASWSTAAIGGPEGADFPARARYLDYAEMDGAGVIVPLSDGQALNVAFYKHIVPSIWTTPLPMTLALTAGLVALVGAVTARRIARPLRQLTTAAEALGRGEAVEPLCECGPDDIRRTSEAFNRMQDRLHRFVEDRTRMLAAISHDLRTPLTTLRLRTELVEDPALQGRMLSTIDEMQAMADATLSLIRQETTVEATRTVDLAALVESTCEDLAELGYDVTFDPAERLPYRCRPDGLRRAVRNLVENAARYAGQARVRILATRTTVEIVVDDDGPGIPADKLDDVFAPFFRLEGSRSRDTGGAGLGLSIARAIARQHGGDILLRRRSPGLSAAVTLPA</sequence>
<evidence type="ECO:0000256" key="15">
    <source>
        <dbReference type="SAM" id="Phobius"/>
    </source>
</evidence>
<dbReference type="InterPro" id="IPR003661">
    <property type="entry name" value="HisK_dim/P_dom"/>
</dbReference>
<feature type="transmembrane region" description="Helical" evidence="15">
    <location>
        <begin position="226"/>
        <end position="245"/>
    </location>
</feature>
<dbReference type="InterPro" id="IPR004358">
    <property type="entry name" value="Sig_transdc_His_kin-like_C"/>
</dbReference>
<comment type="caution">
    <text evidence="18">The sequence shown here is derived from an EMBL/GenBank/DDBJ whole genome shotgun (WGS) entry which is preliminary data.</text>
</comment>
<evidence type="ECO:0000259" key="17">
    <source>
        <dbReference type="PROSITE" id="PS50885"/>
    </source>
</evidence>
<keyword evidence="7" id="KW-0808">Transferase</keyword>
<evidence type="ECO:0000256" key="2">
    <source>
        <dbReference type="ARBA" id="ARBA00004429"/>
    </source>
</evidence>
<keyword evidence="13" id="KW-0902">Two-component regulatory system</keyword>
<evidence type="ECO:0000256" key="9">
    <source>
        <dbReference type="ARBA" id="ARBA00022741"/>
    </source>
</evidence>
<keyword evidence="12 15" id="KW-1133">Transmembrane helix</keyword>
<dbReference type="EC" id="2.7.13.3" evidence="3"/>
<evidence type="ECO:0000256" key="8">
    <source>
        <dbReference type="ARBA" id="ARBA00022692"/>
    </source>
</evidence>
<evidence type="ECO:0000256" key="1">
    <source>
        <dbReference type="ARBA" id="ARBA00000085"/>
    </source>
</evidence>
<dbReference type="PANTHER" id="PTHR44936">
    <property type="entry name" value="SENSOR PROTEIN CREC"/>
    <property type="match status" value="1"/>
</dbReference>
<dbReference type="EMBL" id="JACIEK010000010">
    <property type="protein sequence ID" value="MBB3999417.1"/>
    <property type="molecule type" value="Genomic_DNA"/>
</dbReference>
<dbReference type="Gene3D" id="1.10.287.130">
    <property type="match status" value="1"/>
</dbReference>
<dbReference type="CDD" id="cd06225">
    <property type="entry name" value="HAMP"/>
    <property type="match status" value="1"/>
</dbReference>
<dbReference type="InterPro" id="IPR036097">
    <property type="entry name" value="HisK_dim/P_sf"/>
</dbReference>
<evidence type="ECO:0000313" key="19">
    <source>
        <dbReference type="Proteomes" id="UP000542776"/>
    </source>
</evidence>
<dbReference type="SMART" id="SM00387">
    <property type="entry name" value="HATPase_c"/>
    <property type="match status" value="1"/>
</dbReference>
<dbReference type="Pfam" id="PF00672">
    <property type="entry name" value="HAMP"/>
    <property type="match status" value="1"/>
</dbReference>
<reference evidence="18 19" key="1">
    <citation type="submission" date="2020-08" db="EMBL/GenBank/DDBJ databases">
        <title>Genomic Encyclopedia of Type Strains, Phase IV (KMG-IV): sequencing the most valuable type-strain genomes for metagenomic binning, comparative biology and taxonomic classification.</title>
        <authorList>
            <person name="Goeker M."/>
        </authorList>
    </citation>
    <scope>NUCLEOTIDE SEQUENCE [LARGE SCALE GENOMIC DNA]</scope>
    <source>
        <strain evidence="18 19">DSM 102238</strain>
    </source>
</reference>
<keyword evidence="6" id="KW-0597">Phosphoprotein</keyword>
<dbReference type="AlphaFoldDB" id="A0A7W6ML31"/>
<evidence type="ECO:0000259" key="16">
    <source>
        <dbReference type="PROSITE" id="PS50109"/>
    </source>
</evidence>
<dbReference type="Proteomes" id="UP000542776">
    <property type="component" value="Unassembled WGS sequence"/>
</dbReference>
<dbReference type="Pfam" id="PF02518">
    <property type="entry name" value="HATPase_c"/>
    <property type="match status" value="1"/>
</dbReference>
<dbReference type="PANTHER" id="PTHR44936:SF5">
    <property type="entry name" value="SENSOR HISTIDINE KINASE ENVZ"/>
    <property type="match status" value="1"/>
</dbReference>
<dbReference type="InterPro" id="IPR003660">
    <property type="entry name" value="HAMP_dom"/>
</dbReference>
<dbReference type="SUPFAM" id="SSF158472">
    <property type="entry name" value="HAMP domain-like"/>
    <property type="match status" value="1"/>
</dbReference>
<dbReference type="PRINTS" id="PR00344">
    <property type="entry name" value="BCTRLSENSOR"/>
</dbReference>
<dbReference type="CDD" id="cd00082">
    <property type="entry name" value="HisKA"/>
    <property type="match status" value="1"/>
</dbReference>
<evidence type="ECO:0000256" key="7">
    <source>
        <dbReference type="ARBA" id="ARBA00022679"/>
    </source>
</evidence>
<dbReference type="SUPFAM" id="SSF47384">
    <property type="entry name" value="Homodimeric domain of signal transducing histidine kinase"/>
    <property type="match status" value="1"/>
</dbReference>
<feature type="domain" description="HAMP" evidence="17">
    <location>
        <begin position="246"/>
        <end position="298"/>
    </location>
</feature>
<dbReference type="InterPro" id="IPR050980">
    <property type="entry name" value="2C_sensor_his_kinase"/>
</dbReference>
<dbReference type="GO" id="GO:0000155">
    <property type="term" value="F:phosphorelay sensor kinase activity"/>
    <property type="evidence" value="ECO:0007669"/>
    <property type="project" value="InterPro"/>
</dbReference>
<dbReference type="InterPro" id="IPR005467">
    <property type="entry name" value="His_kinase_dom"/>
</dbReference>
<proteinExistence type="predicted"/>
<organism evidence="18 19">
    <name type="scientific">Aureimonas pseudogalii</name>
    <dbReference type="NCBI Taxonomy" id="1744844"/>
    <lineage>
        <taxon>Bacteria</taxon>
        <taxon>Pseudomonadati</taxon>
        <taxon>Pseudomonadota</taxon>
        <taxon>Alphaproteobacteria</taxon>
        <taxon>Hyphomicrobiales</taxon>
        <taxon>Aurantimonadaceae</taxon>
        <taxon>Aureimonas</taxon>
    </lineage>
</organism>
<accession>A0A7W6ML31</accession>
<dbReference type="PROSITE" id="PS50885">
    <property type="entry name" value="HAMP"/>
    <property type="match status" value="1"/>
</dbReference>
<feature type="transmembrane region" description="Helical" evidence="15">
    <location>
        <begin position="39"/>
        <end position="59"/>
    </location>
</feature>
<dbReference type="SUPFAM" id="SSF55874">
    <property type="entry name" value="ATPase domain of HSP90 chaperone/DNA topoisomerase II/histidine kinase"/>
    <property type="match status" value="1"/>
</dbReference>
<evidence type="ECO:0000256" key="5">
    <source>
        <dbReference type="ARBA" id="ARBA00022519"/>
    </source>
</evidence>
<comment type="catalytic activity">
    <reaction evidence="1">
        <text>ATP + protein L-histidine = ADP + protein N-phospho-L-histidine.</text>
        <dbReference type="EC" id="2.7.13.3"/>
    </reaction>
</comment>
<keyword evidence="4" id="KW-1003">Cell membrane</keyword>
<keyword evidence="19" id="KW-1185">Reference proteome</keyword>
<evidence type="ECO:0000256" key="3">
    <source>
        <dbReference type="ARBA" id="ARBA00012438"/>
    </source>
</evidence>
<keyword evidence="9" id="KW-0547">Nucleotide-binding</keyword>
<dbReference type="RefSeq" id="WP_183200971.1">
    <property type="nucleotide sequence ID" value="NZ_JACIEK010000010.1"/>
</dbReference>
<dbReference type="Gene3D" id="3.30.565.10">
    <property type="entry name" value="Histidine kinase-like ATPase, C-terminal domain"/>
    <property type="match status" value="1"/>
</dbReference>
<evidence type="ECO:0000256" key="4">
    <source>
        <dbReference type="ARBA" id="ARBA00022475"/>
    </source>
</evidence>
<dbReference type="InterPro" id="IPR036890">
    <property type="entry name" value="HATPase_C_sf"/>
</dbReference>
<keyword evidence="10 18" id="KW-0418">Kinase</keyword>
<keyword evidence="5" id="KW-0997">Cell inner membrane</keyword>
<dbReference type="Pfam" id="PF00512">
    <property type="entry name" value="HisKA"/>
    <property type="match status" value="1"/>
</dbReference>
<evidence type="ECO:0000256" key="6">
    <source>
        <dbReference type="ARBA" id="ARBA00022553"/>
    </source>
</evidence>